<organism evidence="9 10">
    <name type="scientific">Chondromyces crocatus</name>
    <dbReference type="NCBI Taxonomy" id="52"/>
    <lineage>
        <taxon>Bacteria</taxon>
        <taxon>Pseudomonadati</taxon>
        <taxon>Myxococcota</taxon>
        <taxon>Polyangia</taxon>
        <taxon>Polyangiales</taxon>
        <taxon>Polyangiaceae</taxon>
        <taxon>Chondromyces</taxon>
    </lineage>
</organism>
<keyword evidence="5 7" id="KW-0687">Ribonucleoprotein</keyword>
<dbReference type="InterPro" id="IPR020069">
    <property type="entry name" value="Ribosomal_bL9_C"/>
</dbReference>
<evidence type="ECO:0000259" key="8">
    <source>
        <dbReference type="PROSITE" id="PS00651"/>
    </source>
</evidence>
<dbReference type="InterPro" id="IPR009027">
    <property type="entry name" value="Ribosomal_bL9/RNase_H1_N"/>
</dbReference>
<proteinExistence type="inferred from homology"/>
<evidence type="ECO:0000256" key="3">
    <source>
        <dbReference type="ARBA" id="ARBA00022884"/>
    </source>
</evidence>
<evidence type="ECO:0000256" key="6">
    <source>
        <dbReference type="ARBA" id="ARBA00035292"/>
    </source>
</evidence>
<dbReference type="GO" id="GO:0006412">
    <property type="term" value="P:translation"/>
    <property type="evidence" value="ECO:0007669"/>
    <property type="project" value="UniProtKB-UniRule"/>
</dbReference>
<dbReference type="PROSITE" id="PS00651">
    <property type="entry name" value="RIBOSOMAL_L9"/>
    <property type="match status" value="1"/>
</dbReference>
<dbReference type="PATRIC" id="fig|52.7.peg.7712"/>
<evidence type="ECO:0000256" key="4">
    <source>
        <dbReference type="ARBA" id="ARBA00022980"/>
    </source>
</evidence>
<dbReference type="InterPro" id="IPR000244">
    <property type="entry name" value="Ribosomal_bL9"/>
</dbReference>
<dbReference type="Pfam" id="PF03948">
    <property type="entry name" value="Ribosomal_L9_C"/>
    <property type="match status" value="1"/>
</dbReference>
<dbReference type="GO" id="GO:1990904">
    <property type="term" value="C:ribonucleoprotein complex"/>
    <property type="evidence" value="ECO:0007669"/>
    <property type="project" value="UniProtKB-KW"/>
</dbReference>
<dbReference type="KEGG" id="ccro:CMC5_070260"/>
<dbReference type="HAMAP" id="MF_00503">
    <property type="entry name" value="Ribosomal_bL9"/>
    <property type="match status" value="1"/>
</dbReference>
<sequence length="150" mass="16249">MATHIHVVLTQELDNLGKSGELVKVRPGFARNYLIPRGLAVSATAENVARIEHQKKVIEAQTVKQRAEAEQLAGKLSAVKLTLSRPTGEGDKLYGSVTSRDIEEALASQGFTVDRRRIETDPIKTLGTHSVQVRLAPSIAAKVEVTVTAK</sequence>
<feature type="domain" description="Ribosomal protein L9" evidence="8">
    <location>
        <begin position="17"/>
        <end position="44"/>
    </location>
</feature>
<dbReference type="InterPro" id="IPR036935">
    <property type="entry name" value="Ribosomal_bL9_N_sf"/>
</dbReference>
<evidence type="ECO:0000256" key="7">
    <source>
        <dbReference type="HAMAP-Rule" id="MF_00503"/>
    </source>
</evidence>
<dbReference type="Proteomes" id="UP000067626">
    <property type="component" value="Chromosome"/>
</dbReference>
<dbReference type="Gene3D" id="3.40.5.10">
    <property type="entry name" value="Ribosomal protein L9, N-terminal domain"/>
    <property type="match status" value="1"/>
</dbReference>
<dbReference type="EMBL" id="CP012159">
    <property type="protein sequence ID" value="AKT42799.1"/>
    <property type="molecule type" value="Genomic_DNA"/>
</dbReference>
<dbReference type="OrthoDB" id="9788336at2"/>
<accession>A0A0K1EPQ4</accession>
<dbReference type="GO" id="GO:0003735">
    <property type="term" value="F:structural constituent of ribosome"/>
    <property type="evidence" value="ECO:0007669"/>
    <property type="project" value="InterPro"/>
</dbReference>
<reference evidence="9 10" key="1">
    <citation type="submission" date="2015-07" db="EMBL/GenBank/DDBJ databases">
        <title>Genome analysis of myxobacterium Chondromyces crocatus Cm c5 reveals a high potential for natural compound synthesis and the genetic basis for the loss of fruiting body formation.</title>
        <authorList>
            <person name="Zaburannyi N."/>
            <person name="Bunk B."/>
            <person name="Maier J."/>
            <person name="Overmann J."/>
            <person name="Mueller R."/>
        </authorList>
    </citation>
    <scope>NUCLEOTIDE SEQUENCE [LARGE SCALE GENOMIC DNA]</scope>
    <source>
        <strain evidence="9 10">Cm c5</strain>
    </source>
</reference>
<dbReference type="GO" id="GO:0005840">
    <property type="term" value="C:ribosome"/>
    <property type="evidence" value="ECO:0007669"/>
    <property type="project" value="UniProtKB-KW"/>
</dbReference>
<keyword evidence="3 7" id="KW-0694">RNA-binding</keyword>
<evidence type="ECO:0000313" key="10">
    <source>
        <dbReference type="Proteomes" id="UP000067626"/>
    </source>
</evidence>
<comment type="function">
    <text evidence="7">Binds to the 23S rRNA.</text>
</comment>
<keyword evidence="10" id="KW-1185">Reference proteome</keyword>
<dbReference type="PANTHER" id="PTHR21368">
    <property type="entry name" value="50S RIBOSOMAL PROTEIN L9"/>
    <property type="match status" value="1"/>
</dbReference>
<evidence type="ECO:0000256" key="5">
    <source>
        <dbReference type="ARBA" id="ARBA00023274"/>
    </source>
</evidence>
<keyword evidence="4 7" id="KW-0689">Ribosomal protein</keyword>
<dbReference type="NCBIfam" id="TIGR00158">
    <property type="entry name" value="L9"/>
    <property type="match status" value="1"/>
</dbReference>
<dbReference type="InterPro" id="IPR020070">
    <property type="entry name" value="Ribosomal_bL9_N"/>
</dbReference>
<evidence type="ECO:0000313" key="9">
    <source>
        <dbReference type="EMBL" id="AKT42799.1"/>
    </source>
</evidence>
<evidence type="ECO:0000256" key="2">
    <source>
        <dbReference type="ARBA" id="ARBA00022730"/>
    </source>
</evidence>
<dbReference type="InterPro" id="IPR020594">
    <property type="entry name" value="Ribosomal_bL9_bac/chp"/>
</dbReference>
<dbReference type="InterPro" id="IPR036791">
    <property type="entry name" value="Ribosomal_bL9_C_sf"/>
</dbReference>
<dbReference type="STRING" id="52.CMC5_070260"/>
<dbReference type="GO" id="GO:0019843">
    <property type="term" value="F:rRNA binding"/>
    <property type="evidence" value="ECO:0007669"/>
    <property type="project" value="UniProtKB-UniRule"/>
</dbReference>
<gene>
    <name evidence="7 9" type="primary">rplI</name>
    <name evidence="9" type="ORF">CMC5_070260</name>
</gene>
<dbReference type="SUPFAM" id="SSF55658">
    <property type="entry name" value="L9 N-domain-like"/>
    <property type="match status" value="1"/>
</dbReference>
<dbReference type="SUPFAM" id="SSF55653">
    <property type="entry name" value="Ribosomal protein L9 C-domain"/>
    <property type="match status" value="1"/>
</dbReference>
<evidence type="ECO:0000256" key="1">
    <source>
        <dbReference type="ARBA" id="ARBA00010605"/>
    </source>
</evidence>
<protein>
    <recommendedName>
        <fullName evidence="6 7">Large ribosomal subunit protein bL9</fullName>
    </recommendedName>
</protein>
<dbReference type="RefSeq" id="WP_050434368.1">
    <property type="nucleotide sequence ID" value="NZ_CP012159.1"/>
</dbReference>
<dbReference type="Pfam" id="PF01281">
    <property type="entry name" value="Ribosomal_L9_N"/>
    <property type="match status" value="1"/>
</dbReference>
<comment type="similarity">
    <text evidence="1 7">Belongs to the bacterial ribosomal protein bL9 family.</text>
</comment>
<dbReference type="AlphaFoldDB" id="A0A0K1EPQ4"/>
<dbReference type="Gene3D" id="3.10.430.100">
    <property type="entry name" value="Ribosomal protein L9, C-terminal domain"/>
    <property type="match status" value="1"/>
</dbReference>
<keyword evidence="2 7" id="KW-0699">rRNA-binding</keyword>
<name>A0A0K1EPQ4_CHOCO</name>